<protein>
    <recommendedName>
        <fullName evidence="1">HAT C-terminal dimerisation domain-containing protein</fullName>
    </recommendedName>
</protein>
<dbReference type="GO" id="GO:0016787">
    <property type="term" value="F:hydrolase activity"/>
    <property type="evidence" value="ECO:0007669"/>
    <property type="project" value="UniProtKB-KW"/>
</dbReference>
<evidence type="ECO:0000313" key="3">
    <source>
        <dbReference type="Proteomes" id="UP000826271"/>
    </source>
</evidence>
<name>A0AAV6WG06_9LAMI</name>
<dbReference type="GO" id="GO:0043139">
    <property type="term" value="F:5'-3' DNA helicase activity"/>
    <property type="evidence" value="ECO:0007669"/>
    <property type="project" value="UniProtKB-EC"/>
</dbReference>
<dbReference type="Pfam" id="PF05699">
    <property type="entry name" value="Dimer_Tnp_hAT"/>
    <property type="match status" value="1"/>
</dbReference>
<organism evidence="2 3">
    <name type="scientific">Buddleja alternifolia</name>
    <dbReference type="NCBI Taxonomy" id="168488"/>
    <lineage>
        <taxon>Eukaryota</taxon>
        <taxon>Viridiplantae</taxon>
        <taxon>Streptophyta</taxon>
        <taxon>Embryophyta</taxon>
        <taxon>Tracheophyta</taxon>
        <taxon>Spermatophyta</taxon>
        <taxon>Magnoliopsida</taxon>
        <taxon>eudicotyledons</taxon>
        <taxon>Gunneridae</taxon>
        <taxon>Pentapetalae</taxon>
        <taxon>asterids</taxon>
        <taxon>lamiids</taxon>
        <taxon>Lamiales</taxon>
        <taxon>Scrophulariaceae</taxon>
        <taxon>Buddlejeae</taxon>
        <taxon>Buddleja</taxon>
    </lineage>
</organism>
<dbReference type="InterPro" id="IPR008906">
    <property type="entry name" value="HATC_C_dom"/>
</dbReference>
<gene>
    <name evidence="2" type="ORF">BUALT_Bualt17G0022700</name>
</gene>
<keyword evidence="3" id="KW-1185">Reference proteome</keyword>
<dbReference type="Proteomes" id="UP000826271">
    <property type="component" value="Unassembled WGS sequence"/>
</dbReference>
<dbReference type="GO" id="GO:0006281">
    <property type="term" value="P:DNA repair"/>
    <property type="evidence" value="ECO:0007669"/>
    <property type="project" value="UniProtKB-KW"/>
</dbReference>
<reference evidence="2" key="1">
    <citation type="submission" date="2019-10" db="EMBL/GenBank/DDBJ databases">
        <authorList>
            <person name="Zhang R."/>
            <person name="Pan Y."/>
            <person name="Wang J."/>
            <person name="Ma R."/>
            <person name="Yu S."/>
        </authorList>
    </citation>
    <scope>NUCLEOTIDE SEQUENCE</scope>
    <source>
        <strain evidence="2">LA-IB0</strain>
        <tissue evidence="2">Leaf</tissue>
    </source>
</reference>
<dbReference type="GO" id="GO:0005524">
    <property type="term" value="F:ATP binding"/>
    <property type="evidence" value="ECO:0007669"/>
    <property type="project" value="UniProtKB-KW"/>
</dbReference>
<dbReference type="SUPFAM" id="SSF53098">
    <property type="entry name" value="Ribonuclease H-like"/>
    <property type="match status" value="1"/>
</dbReference>
<feature type="domain" description="HAT C-terminal dimerisation" evidence="1">
    <location>
        <begin position="71"/>
        <end position="130"/>
    </location>
</feature>
<dbReference type="GO" id="GO:0000723">
    <property type="term" value="P:telomere maintenance"/>
    <property type="evidence" value="ECO:0007669"/>
    <property type="project" value="InterPro"/>
</dbReference>
<dbReference type="GO" id="GO:0006310">
    <property type="term" value="P:DNA recombination"/>
    <property type="evidence" value="ECO:0007669"/>
    <property type="project" value="UniProtKB-KW"/>
</dbReference>
<accession>A0AAV6WG06</accession>
<dbReference type="GO" id="GO:0046983">
    <property type="term" value="F:protein dimerization activity"/>
    <property type="evidence" value="ECO:0007669"/>
    <property type="project" value="InterPro"/>
</dbReference>
<evidence type="ECO:0000313" key="2">
    <source>
        <dbReference type="EMBL" id="KAG8365925.1"/>
    </source>
</evidence>
<comment type="caution">
    <text evidence="2">The sequence shown here is derived from an EMBL/GenBank/DDBJ whole genome shotgun (WGS) entry which is preliminary data.</text>
</comment>
<evidence type="ECO:0000259" key="1">
    <source>
        <dbReference type="Pfam" id="PF05699"/>
    </source>
</evidence>
<dbReference type="PANTHER" id="PTHR23272">
    <property type="entry name" value="BED FINGER-RELATED"/>
    <property type="match status" value="1"/>
</dbReference>
<dbReference type="InterPro" id="IPR012337">
    <property type="entry name" value="RNaseH-like_sf"/>
</dbReference>
<dbReference type="EMBL" id="WHWC01000017">
    <property type="protein sequence ID" value="KAG8365925.1"/>
    <property type="molecule type" value="Genomic_DNA"/>
</dbReference>
<dbReference type="AlphaFoldDB" id="A0AAV6WG06"/>
<proteinExistence type="predicted"/>
<dbReference type="PANTHER" id="PTHR23272:SF161">
    <property type="entry name" value="ZINC FINGER BED DOMAIN-CONTAINING PROTEIN RICESLEEPER 1-LIKE"/>
    <property type="match status" value="1"/>
</dbReference>
<sequence length="224" mass="25443">MKDRVKQGMFELFNEYKLVYEKTPRSEVSSLSCVSSTCGVGASQSGVEILDLKTQYRKFKRGGRSEHVKSELEKYLTEEPEEEDEVLKFDILNWWKVNSRRFPILSKLARDILASPVLTVASESTFSTVVKGGSIGQQIAASISRSTFWNDVKIIHLQQNMRSVEDEDFSRFLLQVGDGLQRTSNGRAIITPKNVAFDKINEKLIDLFPGEDKVYSSWDSVDDD</sequence>